<accession>A0A5B9PFL6</accession>
<evidence type="ECO:0000256" key="1">
    <source>
        <dbReference type="ARBA" id="ARBA00022679"/>
    </source>
</evidence>
<keyword evidence="1 4" id="KW-0808">Transferase</keyword>
<dbReference type="PANTHER" id="PTHR10605">
    <property type="entry name" value="HEPARAN SULFATE SULFOTRANSFERASE"/>
    <property type="match status" value="1"/>
</dbReference>
<evidence type="ECO:0000313" key="5">
    <source>
        <dbReference type="Proteomes" id="UP000322214"/>
    </source>
</evidence>
<proteinExistence type="predicted"/>
<evidence type="ECO:0000259" key="3">
    <source>
        <dbReference type="Pfam" id="PF00685"/>
    </source>
</evidence>
<dbReference type="GO" id="GO:0008146">
    <property type="term" value="F:sulfotransferase activity"/>
    <property type="evidence" value="ECO:0007669"/>
    <property type="project" value="InterPro"/>
</dbReference>
<dbReference type="SUPFAM" id="SSF52540">
    <property type="entry name" value="P-loop containing nucleoside triphosphate hydrolases"/>
    <property type="match status" value="1"/>
</dbReference>
<organism evidence="4 5">
    <name type="scientific">Mariniblastus fucicola</name>
    <dbReference type="NCBI Taxonomy" id="980251"/>
    <lineage>
        <taxon>Bacteria</taxon>
        <taxon>Pseudomonadati</taxon>
        <taxon>Planctomycetota</taxon>
        <taxon>Planctomycetia</taxon>
        <taxon>Pirellulales</taxon>
        <taxon>Pirellulaceae</taxon>
        <taxon>Mariniblastus</taxon>
    </lineage>
</organism>
<keyword evidence="5" id="KW-1185">Reference proteome</keyword>
<dbReference type="InterPro" id="IPR000863">
    <property type="entry name" value="Sulfotransferase_dom"/>
</dbReference>
<dbReference type="Pfam" id="PF00685">
    <property type="entry name" value="Sulfotransfer_1"/>
    <property type="match status" value="1"/>
</dbReference>
<evidence type="ECO:0000313" key="4">
    <source>
        <dbReference type="EMBL" id="QEG23602.1"/>
    </source>
</evidence>
<dbReference type="STRING" id="980251.GCA_001642875_04450"/>
<dbReference type="Proteomes" id="UP000322214">
    <property type="component" value="Chromosome"/>
</dbReference>
<dbReference type="AlphaFoldDB" id="A0A5B9PFL6"/>
<dbReference type="KEGG" id="mff:MFFC18_35030"/>
<sequence>MVYVFRKLEVIELNRLIDTIECCRKLDLEMVTIGRNMFKPNVQFFVPGFSKCGTTTLCSLLGDHPEIYIPEIKEPNFFSMAYHRGWEWYADLFSKAAGRIGGEGSTFYTAKNFEDFAVSKMAEFYPDAKFIFIARNPFTRIESSYREHHHSGHKYGVHVPHDLEQTLRAFPNILDDTSYWSRLEAYRKRFDDQQIHILFFEDLLANQQFELRKCFKFLGADPEVQIENPKRQLNPGSQKRYDTVLMRRIRTSRIASKAWSLIPENRRLLLEDNDLLRKPFAKKIQWPSQTKRFVLGRLAEESAQFLEYAGKPVDYWDLSIPATSARAMV</sequence>
<name>A0A5B9PFL6_9BACT</name>
<evidence type="ECO:0000256" key="2">
    <source>
        <dbReference type="ARBA" id="ARBA00023180"/>
    </source>
</evidence>
<protein>
    <submittedName>
        <fullName evidence="4">Sulfotransferase domain protein</fullName>
    </submittedName>
</protein>
<feature type="domain" description="Sulfotransferase" evidence="3">
    <location>
        <begin position="43"/>
        <end position="221"/>
    </location>
</feature>
<dbReference type="PANTHER" id="PTHR10605:SF56">
    <property type="entry name" value="BIFUNCTIONAL HEPARAN SULFATE N-DEACETYLASE_N-SULFOTRANSFERASE"/>
    <property type="match status" value="1"/>
</dbReference>
<dbReference type="OrthoDB" id="9797480at2"/>
<dbReference type="Gene3D" id="3.40.50.300">
    <property type="entry name" value="P-loop containing nucleotide triphosphate hydrolases"/>
    <property type="match status" value="1"/>
</dbReference>
<keyword evidence="2" id="KW-0325">Glycoprotein</keyword>
<dbReference type="InterPro" id="IPR037359">
    <property type="entry name" value="NST/OST"/>
</dbReference>
<dbReference type="EMBL" id="CP042912">
    <property type="protein sequence ID" value="QEG23602.1"/>
    <property type="molecule type" value="Genomic_DNA"/>
</dbReference>
<gene>
    <name evidence="4" type="ORF">MFFC18_35030</name>
</gene>
<reference evidence="4 5" key="1">
    <citation type="submission" date="2019-08" db="EMBL/GenBank/DDBJ databases">
        <title>Deep-cultivation of Planctomycetes and their phenomic and genomic characterization uncovers novel biology.</title>
        <authorList>
            <person name="Wiegand S."/>
            <person name="Jogler M."/>
            <person name="Boedeker C."/>
            <person name="Pinto D."/>
            <person name="Vollmers J."/>
            <person name="Rivas-Marin E."/>
            <person name="Kohn T."/>
            <person name="Peeters S.H."/>
            <person name="Heuer A."/>
            <person name="Rast P."/>
            <person name="Oberbeckmann S."/>
            <person name="Bunk B."/>
            <person name="Jeske O."/>
            <person name="Meyerdierks A."/>
            <person name="Storesund J.E."/>
            <person name="Kallscheuer N."/>
            <person name="Luecker S."/>
            <person name="Lage O.M."/>
            <person name="Pohl T."/>
            <person name="Merkel B.J."/>
            <person name="Hornburger P."/>
            <person name="Mueller R.-W."/>
            <person name="Bruemmer F."/>
            <person name="Labrenz M."/>
            <person name="Spormann A.M."/>
            <person name="Op den Camp H."/>
            <person name="Overmann J."/>
            <person name="Amann R."/>
            <person name="Jetten M.S.M."/>
            <person name="Mascher T."/>
            <person name="Medema M.H."/>
            <person name="Devos D.P."/>
            <person name="Kaster A.-K."/>
            <person name="Ovreas L."/>
            <person name="Rohde M."/>
            <person name="Galperin M.Y."/>
            <person name="Jogler C."/>
        </authorList>
    </citation>
    <scope>NUCLEOTIDE SEQUENCE [LARGE SCALE GENOMIC DNA]</scope>
    <source>
        <strain evidence="4 5">FC18</strain>
    </source>
</reference>
<dbReference type="InterPro" id="IPR027417">
    <property type="entry name" value="P-loop_NTPase"/>
</dbReference>